<dbReference type="InterPro" id="IPR013520">
    <property type="entry name" value="Ribonucl_H"/>
</dbReference>
<feature type="domain" description="Exonuclease" evidence="6">
    <location>
        <begin position="9"/>
        <end position="187"/>
    </location>
</feature>
<dbReference type="InterPro" id="IPR027974">
    <property type="entry name" value="DUF4470"/>
</dbReference>
<dbReference type="Pfam" id="PF13414">
    <property type="entry name" value="TPR_11"/>
    <property type="match status" value="1"/>
</dbReference>
<dbReference type="PROSITE" id="PS50005">
    <property type="entry name" value="TPR"/>
    <property type="match status" value="1"/>
</dbReference>
<keyword evidence="3" id="KW-0378">Hydrolase</keyword>
<dbReference type="Gene3D" id="1.25.40.10">
    <property type="entry name" value="Tetratricopeptide repeat domain"/>
    <property type="match status" value="1"/>
</dbReference>
<dbReference type="PANTHER" id="PTHR11046">
    <property type="entry name" value="OLIGORIBONUCLEASE, MITOCHONDRIAL"/>
    <property type="match status" value="1"/>
</dbReference>
<dbReference type="InterPro" id="IPR036397">
    <property type="entry name" value="RNaseH_sf"/>
</dbReference>
<dbReference type="OrthoDB" id="270189at2759"/>
<dbReference type="GO" id="GO:0005739">
    <property type="term" value="C:mitochondrion"/>
    <property type="evidence" value="ECO:0007669"/>
    <property type="project" value="TreeGrafter"/>
</dbReference>
<accession>A0A4U0WQ83</accession>
<dbReference type="InterPro" id="IPR012337">
    <property type="entry name" value="RNaseH-like_sf"/>
</dbReference>
<dbReference type="STRING" id="329884.A0A4U0WQ83"/>
<organism evidence="7 8">
    <name type="scientific">Friedmanniomyces simplex</name>
    <dbReference type="NCBI Taxonomy" id="329884"/>
    <lineage>
        <taxon>Eukaryota</taxon>
        <taxon>Fungi</taxon>
        <taxon>Dikarya</taxon>
        <taxon>Ascomycota</taxon>
        <taxon>Pezizomycotina</taxon>
        <taxon>Dothideomycetes</taxon>
        <taxon>Dothideomycetidae</taxon>
        <taxon>Mycosphaerellales</taxon>
        <taxon>Teratosphaeriaceae</taxon>
        <taxon>Friedmanniomyces</taxon>
    </lineage>
</organism>
<feature type="repeat" description="TPR" evidence="5">
    <location>
        <begin position="177"/>
        <end position="210"/>
    </location>
</feature>
<dbReference type="InterPro" id="IPR011990">
    <property type="entry name" value="TPR-like_helical_dom_sf"/>
</dbReference>
<protein>
    <recommendedName>
        <fullName evidence="6">Exonuclease domain-containing protein</fullName>
    </recommendedName>
</protein>
<evidence type="ECO:0000259" key="6">
    <source>
        <dbReference type="SMART" id="SM00479"/>
    </source>
</evidence>
<dbReference type="CDD" id="cd06135">
    <property type="entry name" value="Orn"/>
    <property type="match status" value="1"/>
</dbReference>
<name>A0A4U0WQ83_9PEZI</name>
<dbReference type="SUPFAM" id="SSF48452">
    <property type="entry name" value="TPR-like"/>
    <property type="match status" value="1"/>
</dbReference>
<keyword evidence="4" id="KW-0269">Exonuclease</keyword>
<keyword evidence="8" id="KW-1185">Reference proteome</keyword>
<dbReference type="InterPro" id="IPR019734">
    <property type="entry name" value="TPR_rpt"/>
</dbReference>
<dbReference type="Pfam" id="PF14737">
    <property type="entry name" value="DUF4470"/>
    <property type="match status" value="1"/>
</dbReference>
<comment type="similarity">
    <text evidence="1">Belongs to the oligoribonuclease family.</text>
</comment>
<dbReference type="SMART" id="SM00028">
    <property type="entry name" value="TPR"/>
    <property type="match status" value="2"/>
</dbReference>
<dbReference type="Gene3D" id="3.30.420.10">
    <property type="entry name" value="Ribonuclease H-like superfamily/Ribonuclease H"/>
    <property type="match status" value="1"/>
</dbReference>
<dbReference type="SMART" id="SM00479">
    <property type="entry name" value="EXOIII"/>
    <property type="match status" value="1"/>
</dbReference>
<reference evidence="7 8" key="1">
    <citation type="submission" date="2017-03" db="EMBL/GenBank/DDBJ databases">
        <title>Genomes of endolithic fungi from Antarctica.</title>
        <authorList>
            <person name="Coleine C."/>
            <person name="Masonjones S."/>
            <person name="Stajich J.E."/>
        </authorList>
    </citation>
    <scope>NUCLEOTIDE SEQUENCE [LARGE SCALE GENOMIC DNA]</scope>
    <source>
        <strain evidence="7 8">CCFEE 5184</strain>
    </source>
</reference>
<evidence type="ECO:0000256" key="5">
    <source>
        <dbReference type="PROSITE-ProRule" id="PRU00339"/>
    </source>
</evidence>
<comment type="caution">
    <text evidence="7">The sequence shown here is derived from an EMBL/GenBank/DDBJ whole genome shotgun (WGS) entry which is preliminary data.</text>
</comment>
<evidence type="ECO:0000313" key="7">
    <source>
        <dbReference type="EMBL" id="TKA65542.1"/>
    </source>
</evidence>
<dbReference type="InterPro" id="IPR022894">
    <property type="entry name" value="Oligoribonuclease"/>
</dbReference>
<proteinExistence type="inferred from homology"/>
<evidence type="ECO:0000313" key="8">
    <source>
        <dbReference type="Proteomes" id="UP000309340"/>
    </source>
</evidence>
<dbReference type="EMBL" id="NAJQ01000725">
    <property type="protein sequence ID" value="TKA65542.1"/>
    <property type="molecule type" value="Genomic_DNA"/>
</dbReference>
<evidence type="ECO:0000256" key="4">
    <source>
        <dbReference type="ARBA" id="ARBA00022839"/>
    </source>
</evidence>
<dbReference type="GO" id="GO:0003676">
    <property type="term" value="F:nucleic acid binding"/>
    <property type="evidence" value="ECO:0007669"/>
    <property type="project" value="InterPro"/>
</dbReference>
<evidence type="ECO:0000256" key="3">
    <source>
        <dbReference type="ARBA" id="ARBA00022801"/>
    </source>
</evidence>
<gene>
    <name evidence="7" type="ORF">B0A55_09869</name>
</gene>
<evidence type="ECO:0000256" key="2">
    <source>
        <dbReference type="ARBA" id="ARBA00022722"/>
    </source>
</evidence>
<dbReference type="GO" id="GO:0000175">
    <property type="term" value="F:3'-5'-RNA exonuclease activity"/>
    <property type="evidence" value="ECO:0007669"/>
    <property type="project" value="InterPro"/>
</dbReference>
<dbReference type="Proteomes" id="UP000309340">
    <property type="component" value="Unassembled WGS sequence"/>
</dbReference>
<keyword evidence="2" id="KW-0540">Nuclease</keyword>
<dbReference type="PANTHER" id="PTHR11046:SF0">
    <property type="entry name" value="OLIGORIBONUCLEASE, MITOCHONDRIAL"/>
    <property type="match status" value="1"/>
</dbReference>
<evidence type="ECO:0000256" key="1">
    <source>
        <dbReference type="ARBA" id="ARBA00009921"/>
    </source>
</evidence>
<sequence>MPEFRSTEPLVWIDCEMTGLDLSRDTIMSLACFVTDHNLQMLDPTGYEAVIHHTQAQMDAMGDWCKQHHGASGLTQACLDSSTTAETAATELLEYIQKYVPERRRALLAGNTVHADKAFLLQEPWTEVVKLLHHRIFDVSAIKEAARRWAPTEVLKGSPQKAGKHEAKADILESIAEAAYYRRGNELYKAGKFAEAIVRYKHAAELAPSEPAPLSNLSAAYFELGNYEACRAASSSALALLDESNLPARQKLFVRQARSSIHHLKFRRANDDVERLTPGKDRATLKDCLRIQQSSRERVPNAKAAHKKIILDIPHALEYYIIGHDTPDTVYQSELLRTSRKRISLMLSGISDARNLYLTIMGIATDKVGDIHFTVVDIKPAVIARDLLILMLIDRLGRTNDSKQKGGQGLIFACLFYTYLAPVMPAPVYGTLQNYIKMLIDILENRHALLSYLDVPQIYRPDILKILREW</sequence>
<dbReference type="SUPFAM" id="SSF53098">
    <property type="entry name" value="Ribonuclease H-like"/>
    <property type="match status" value="1"/>
</dbReference>
<dbReference type="AlphaFoldDB" id="A0A4U0WQ83"/>
<dbReference type="NCBIfam" id="NF003765">
    <property type="entry name" value="PRK05359.1"/>
    <property type="match status" value="1"/>
</dbReference>
<dbReference type="Pfam" id="PF00929">
    <property type="entry name" value="RNase_T"/>
    <property type="match status" value="1"/>
</dbReference>
<keyword evidence="5" id="KW-0802">TPR repeat</keyword>